<name>A0A1M4EH39_9ACTN</name>
<gene>
    <name evidence="1" type="ORF">BN4615_P7646</name>
</gene>
<organism evidence="1">
    <name type="scientific">Nonomuraea gerenzanensis</name>
    <dbReference type="NCBI Taxonomy" id="93944"/>
    <lineage>
        <taxon>Bacteria</taxon>
        <taxon>Bacillati</taxon>
        <taxon>Actinomycetota</taxon>
        <taxon>Actinomycetes</taxon>
        <taxon>Streptosporangiales</taxon>
        <taxon>Streptosporangiaceae</taxon>
        <taxon>Nonomuraea</taxon>
    </lineage>
</organism>
<accession>A0A1M4EH39</accession>
<reference evidence="1" key="1">
    <citation type="submission" date="2016-04" db="EMBL/GenBank/DDBJ databases">
        <authorList>
            <person name="Evans L.H."/>
            <person name="Alamgir A."/>
            <person name="Owens N."/>
            <person name="Weber N.D."/>
            <person name="Virtaneva K."/>
            <person name="Barbian K."/>
            <person name="Babar A."/>
            <person name="Rosenke K."/>
        </authorList>
    </citation>
    <scope>NUCLEOTIDE SEQUENCE</scope>
    <source>
        <strain evidence="1">Nono1</strain>
    </source>
</reference>
<dbReference type="AlphaFoldDB" id="A0A1M4EH39"/>
<evidence type="ECO:0000313" key="1">
    <source>
        <dbReference type="EMBL" id="SBO98130.1"/>
    </source>
</evidence>
<proteinExistence type="predicted"/>
<dbReference type="EMBL" id="LT559118">
    <property type="protein sequence ID" value="SBO98130.1"/>
    <property type="molecule type" value="Genomic_DNA"/>
</dbReference>
<sequence>MRAAPPRLRRTARAPVIRLPPRPRPCCNPGRKSLPATVRRPTMAEAFVNPQLSDSSYAKGMTLLEIVRSRDHFIFD</sequence>
<protein>
    <submittedName>
        <fullName evidence="1">Uncharacterized protein</fullName>
    </submittedName>
</protein>